<sequence>MNLRTWLISILALAFLIRIAGVSYGLPLWLVDDEPPFVLAALKMLELKTLLPALHFADFKTVLYYPPYLAYLYLPFFAALAAVKFLFYKGAANLFAAYLLSDLSGFFIIARVINILLGVASVYLIYKIAKNIFTDETPALFTAFFVSTSLIHTALSMTSRHWLSVFFFSALTLFWLSHQKVSDKKRYLLAALSAGVGVGFAITNILSALLIVFWYLLYEKKSILGLLKEKFFYGLCALFAVLAMLPYLLYPGSLGFRADTTESAAKTVRGLISSPFYFAKTIAASEFVLIAFATAGLAFAFKKSRGVFWAFAAFICAYSVIFYLIFRFEPRFFMGILPIFIILAGYGFYETQKKMSSAALSKSLMILLLLPLIFSLRLGWLALKNDSRTMARSWAEANLPAGAKIITLARLTRFSTNKSAVDEQRKIDSSSLRKVDLADAELGRPNFHALNLFDANNQNFYENLENYVKENNYEYVIIQPNYRNGQYFKKAMGNGKLIKTFGSGESDMSVAESQFLKNPLALFQIKEFGPKIEIYKLNR</sequence>
<feature type="transmembrane region" description="Helical" evidence="1">
    <location>
        <begin position="364"/>
        <end position="383"/>
    </location>
</feature>
<feature type="domain" description="Glycosyltransferase RgtA/B/C/D-like" evidence="2">
    <location>
        <begin position="110"/>
        <end position="250"/>
    </location>
</feature>
<reference evidence="3 4" key="1">
    <citation type="journal article" date="2016" name="Nat. Commun.">
        <title>Thousands of microbial genomes shed light on interconnected biogeochemical processes in an aquifer system.</title>
        <authorList>
            <person name="Anantharaman K."/>
            <person name="Brown C.T."/>
            <person name="Hug L.A."/>
            <person name="Sharon I."/>
            <person name="Castelle C.J."/>
            <person name="Probst A.J."/>
            <person name="Thomas B.C."/>
            <person name="Singh A."/>
            <person name="Wilkins M.J."/>
            <person name="Karaoz U."/>
            <person name="Brodie E.L."/>
            <person name="Williams K.H."/>
            <person name="Hubbard S.S."/>
            <person name="Banfield J.F."/>
        </authorList>
    </citation>
    <scope>NUCLEOTIDE SEQUENCE [LARGE SCALE GENOMIC DNA]</scope>
</reference>
<keyword evidence="1" id="KW-1133">Transmembrane helix</keyword>
<dbReference type="InterPro" id="IPR038731">
    <property type="entry name" value="RgtA/B/C-like"/>
</dbReference>
<feature type="transmembrane region" description="Helical" evidence="1">
    <location>
        <begin position="138"/>
        <end position="155"/>
    </location>
</feature>
<feature type="transmembrane region" description="Helical" evidence="1">
    <location>
        <begin position="307"/>
        <end position="325"/>
    </location>
</feature>
<evidence type="ECO:0000259" key="2">
    <source>
        <dbReference type="Pfam" id="PF13231"/>
    </source>
</evidence>
<keyword evidence="1" id="KW-0812">Transmembrane</keyword>
<dbReference type="EMBL" id="MFIF01000009">
    <property type="protein sequence ID" value="OGF87080.1"/>
    <property type="molecule type" value="Genomic_DNA"/>
</dbReference>
<evidence type="ECO:0000256" key="1">
    <source>
        <dbReference type="SAM" id="Phobius"/>
    </source>
</evidence>
<proteinExistence type="predicted"/>
<keyword evidence="1" id="KW-0472">Membrane</keyword>
<dbReference type="Pfam" id="PF13231">
    <property type="entry name" value="PMT_2"/>
    <property type="match status" value="1"/>
</dbReference>
<feature type="transmembrane region" description="Helical" evidence="1">
    <location>
        <begin position="189"/>
        <end position="216"/>
    </location>
</feature>
<feature type="transmembrane region" description="Helical" evidence="1">
    <location>
        <begin position="108"/>
        <end position="126"/>
    </location>
</feature>
<evidence type="ECO:0000313" key="3">
    <source>
        <dbReference type="EMBL" id="OGF87080.1"/>
    </source>
</evidence>
<feature type="transmembrane region" description="Helical" evidence="1">
    <location>
        <begin position="68"/>
        <end position="88"/>
    </location>
</feature>
<dbReference type="Proteomes" id="UP000177346">
    <property type="component" value="Unassembled WGS sequence"/>
</dbReference>
<dbReference type="AlphaFoldDB" id="A0A1F5XGT5"/>
<protein>
    <recommendedName>
        <fullName evidence="2">Glycosyltransferase RgtA/B/C/D-like domain-containing protein</fullName>
    </recommendedName>
</protein>
<feature type="transmembrane region" description="Helical" evidence="1">
    <location>
        <begin position="231"/>
        <end position="250"/>
    </location>
</feature>
<gene>
    <name evidence="3" type="ORF">A3B19_01460</name>
</gene>
<name>A0A1F5XGT5_9BACT</name>
<organism evidence="3 4">
    <name type="scientific">Candidatus Giovannonibacteria bacterium RIFCSPLOWO2_01_FULL_46_32</name>
    <dbReference type="NCBI Taxonomy" id="1798353"/>
    <lineage>
        <taxon>Bacteria</taxon>
        <taxon>Candidatus Giovannoniibacteriota</taxon>
    </lineage>
</organism>
<evidence type="ECO:0000313" key="4">
    <source>
        <dbReference type="Proteomes" id="UP000177346"/>
    </source>
</evidence>
<comment type="caution">
    <text evidence="3">The sequence shown here is derived from an EMBL/GenBank/DDBJ whole genome shotgun (WGS) entry which is preliminary data.</text>
</comment>
<feature type="transmembrane region" description="Helical" evidence="1">
    <location>
        <begin position="161"/>
        <end position="177"/>
    </location>
</feature>
<feature type="transmembrane region" description="Helical" evidence="1">
    <location>
        <begin position="276"/>
        <end position="301"/>
    </location>
</feature>
<feature type="transmembrane region" description="Helical" evidence="1">
    <location>
        <begin position="332"/>
        <end position="349"/>
    </location>
</feature>
<accession>A0A1F5XGT5</accession>